<evidence type="ECO:0000313" key="3">
    <source>
        <dbReference type="EMBL" id="PNE32320.1"/>
    </source>
</evidence>
<gene>
    <name evidence="3" type="ORF">AF335_16990</name>
    <name evidence="2" type="ORF">FHS36_006710</name>
</gene>
<organism evidence="3 4">
    <name type="scientific">Streptomyces eurocidicus</name>
    <name type="common">Streptoverticillium eurocidicus</name>
    <dbReference type="NCBI Taxonomy" id="66423"/>
    <lineage>
        <taxon>Bacteria</taxon>
        <taxon>Bacillati</taxon>
        <taxon>Actinomycetota</taxon>
        <taxon>Actinomycetes</taxon>
        <taxon>Kitasatosporales</taxon>
        <taxon>Streptomycetaceae</taxon>
        <taxon>Streptomyces</taxon>
    </lineage>
</organism>
<dbReference type="Proteomes" id="UP000528608">
    <property type="component" value="Unassembled WGS sequence"/>
</dbReference>
<dbReference type="EMBL" id="JACHJF010000051">
    <property type="protein sequence ID" value="MBB5123230.1"/>
    <property type="molecule type" value="Genomic_DNA"/>
</dbReference>
<dbReference type="Proteomes" id="UP000235945">
    <property type="component" value="Unassembled WGS sequence"/>
</dbReference>
<dbReference type="Gene3D" id="3.30.420.10">
    <property type="entry name" value="Ribonuclease H-like superfamily/Ribonuclease H"/>
    <property type="match status" value="1"/>
</dbReference>
<evidence type="ECO:0000259" key="1">
    <source>
        <dbReference type="Pfam" id="PF13358"/>
    </source>
</evidence>
<dbReference type="Pfam" id="PF13358">
    <property type="entry name" value="DDE_3"/>
    <property type="match status" value="1"/>
</dbReference>
<comment type="caution">
    <text evidence="3">The sequence shown here is derived from an EMBL/GenBank/DDBJ whole genome shotgun (WGS) entry which is preliminary data.</text>
</comment>
<proteinExistence type="predicted"/>
<dbReference type="GO" id="GO:0003676">
    <property type="term" value="F:nucleic acid binding"/>
    <property type="evidence" value="ECO:0007669"/>
    <property type="project" value="InterPro"/>
</dbReference>
<reference evidence="4" key="1">
    <citation type="submission" date="2015-07" db="EMBL/GenBank/DDBJ databases">
        <authorList>
            <person name="Graham D.E."/>
            <person name="Giannone R.J."/>
            <person name="Gulvik C.A."/>
            <person name="Hettich R.L."/>
            <person name="Klingeman D.M."/>
            <person name="Mahan K.M."/>
            <person name="Parry R.J."/>
            <person name="Spain J.C."/>
        </authorList>
    </citation>
    <scope>NUCLEOTIDE SEQUENCE [LARGE SCALE GENOMIC DNA]</scope>
    <source>
        <strain evidence="4">ATCC 27428</strain>
    </source>
</reference>
<keyword evidence="4" id="KW-1185">Reference proteome</keyword>
<dbReference type="RefSeq" id="WP_102919281.1">
    <property type="nucleotide sequence ID" value="NZ_JACHJF010000051.1"/>
</dbReference>
<dbReference type="OrthoDB" id="3212644at2"/>
<dbReference type="InterPro" id="IPR036397">
    <property type="entry name" value="RNaseH_sf"/>
</dbReference>
<evidence type="ECO:0000313" key="2">
    <source>
        <dbReference type="EMBL" id="MBB5123230.1"/>
    </source>
</evidence>
<feature type="domain" description="Tc1-like transposase DDE" evidence="1">
    <location>
        <begin position="2"/>
        <end position="146"/>
    </location>
</feature>
<reference evidence="3" key="2">
    <citation type="submission" date="2015-07" db="EMBL/GenBank/DDBJ databases">
        <authorList>
            <person name="Noorani M."/>
        </authorList>
    </citation>
    <scope>NUCLEOTIDE SEQUENCE [LARGE SCALE GENOMIC DNA]</scope>
    <source>
        <strain evidence="3">ATCC 27428</strain>
    </source>
</reference>
<dbReference type="AlphaFoldDB" id="A0A2N8NU68"/>
<evidence type="ECO:0000313" key="5">
    <source>
        <dbReference type="Proteomes" id="UP000528608"/>
    </source>
</evidence>
<reference evidence="2 5" key="3">
    <citation type="submission" date="2020-08" db="EMBL/GenBank/DDBJ databases">
        <title>Genomic Encyclopedia of Type Strains, Phase III (KMG-III): the genomes of soil and plant-associated and newly described type strains.</title>
        <authorList>
            <person name="Whitman W."/>
        </authorList>
    </citation>
    <scope>NUCLEOTIDE SEQUENCE [LARGE SCALE GENOMIC DNA]</scope>
    <source>
        <strain evidence="2 5">CECT 3259</strain>
    </source>
</reference>
<protein>
    <submittedName>
        <fullName evidence="3">Transposase</fullName>
    </submittedName>
</protein>
<accession>A0A2N8NU68</accession>
<evidence type="ECO:0000313" key="4">
    <source>
        <dbReference type="Proteomes" id="UP000235945"/>
    </source>
</evidence>
<sequence>MICADELGPVIPRTFPPAPGWLPDGHRVKAELDYSRRPEKTWVCGGLRPADGQEITMPAAFRNSVNYQKFLQLLEDANLTGDIVVVTDNLSSHNSKATREWLEDHPRIHHVFIPVGACWLNLQEGWWRLFRKAALAGQPFADPDEIDHATRAATAQLNARAKPWIWGRPPPPTRQLRRRFEYRL</sequence>
<dbReference type="InterPro" id="IPR038717">
    <property type="entry name" value="Tc1-like_DDE_dom"/>
</dbReference>
<name>A0A2N8NU68_STREU</name>
<dbReference type="EMBL" id="LGUI01000005">
    <property type="protein sequence ID" value="PNE32320.1"/>
    <property type="molecule type" value="Genomic_DNA"/>
</dbReference>